<reference evidence="2 3" key="1">
    <citation type="submission" date="2020-08" db="EMBL/GenBank/DDBJ databases">
        <title>Genomic Encyclopedia of Type Strains, Phase III (KMG-III): the genomes of soil and plant-associated and newly described type strains.</title>
        <authorList>
            <person name="Whitman W."/>
        </authorList>
    </citation>
    <scope>NUCLEOTIDE SEQUENCE [LARGE SCALE GENOMIC DNA]</scope>
    <source>
        <strain evidence="2 3">CECT 7753</strain>
    </source>
</reference>
<name>A0A7W5H8M9_9BURK</name>
<dbReference type="EMBL" id="JACHXS010000001">
    <property type="protein sequence ID" value="MBB3219310.1"/>
    <property type="molecule type" value="Genomic_DNA"/>
</dbReference>
<keyword evidence="1" id="KW-1133">Transmembrane helix</keyword>
<dbReference type="Proteomes" id="UP000584325">
    <property type="component" value="Unassembled WGS sequence"/>
</dbReference>
<organism evidence="2 3">
    <name type="scientific">Pseudoduganella umbonata</name>
    <dbReference type="NCBI Taxonomy" id="864828"/>
    <lineage>
        <taxon>Bacteria</taxon>
        <taxon>Pseudomonadati</taxon>
        <taxon>Pseudomonadota</taxon>
        <taxon>Betaproteobacteria</taxon>
        <taxon>Burkholderiales</taxon>
        <taxon>Oxalobacteraceae</taxon>
        <taxon>Telluria group</taxon>
        <taxon>Pseudoduganella</taxon>
    </lineage>
</organism>
<proteinExistence type="predicted"/>
<gene>
    <name evidence="2" type="ORF">FHS02_000097</name>
</gene>
<feature type="transmembrane region" description="Helical" evidence="1">
    <location>
        <begin position="20"/>
        <end position="39"/>
    </location>
</feature>
<evidence type="ECO:0000313" key="2">
    <source>
        <dbReference type="EMBL" id="MBB3219310.1"/>
    </source>
</evidence>
<comment type="caution">
    <text evidence="2">The sequence shown here is derived from an EMBL/GenBank/DDBJ whole genome shotgun (WGS) entry which is preliminary data.</text>
</comment>
<evidence type="ECO:0000313" key="3">
    <source>
        <dbReference type="Proteomes" id="UP000584325"/>
    </source>
</evidence>
<keyword evidence="1" id="KW-0812">Transmembrane</keyword>
<dbReference type="AlphaFoldDB" id="A0A7W5H8M9"/>
<evidence type="ECO:0000256" key="1">
    <source>
        <dbReference type="SAM" id="Phobius"/>
    </source>
</evidence>
<protein>
    <submittedName>
        <fullName evidence="2">Uncharacterized protein</fullName>
    </submittedName>
</protein>
<accession>A0A7W5H8M9</accession>
<keyword evidence="1" id="KW-0472">Membrane</keyword>
<sequence>MGELVVWAATPALTNRAARITASLLFMSSLLFCLWVQSVNCHSGTAPMHDA</sequence>